<dbReference type="SUPFAM" id="SSF51735">
    <property type="entry name" value="NAD(P)-binding Rossmann-fold domains"/>
    <property type="match status" value="1"/>
</dbReference>
<evidence type="ECO:0000259" key="6">
    <source>
        <dbReference type="SMART" id="SM00984"/>
    </source>
</evidence>
<feature type="binding site" evidence="5">
    <location>
        <position position="80"/>
    </location>
    <ligand>
        <name>NAD(+)</name>
        <dbReference type="ChEBI" id="CHEBI:57540"/>
    </ligand>
</feature>
<name>A0A2U2ASV4_9GAMM</name>
<evidence type="ECO:0000256" key="3">
    <source>
        <dbReference type="PIRNR" id="PIRNR000124"/>
    </source>
</evidence>
<comment type="caution">
    <text evidence="7">The sequence shown here is derived from an EMBL/GenBank/DDBJ whole genome shotgun (WGS) entry which is preliminary data.</text>
</comment>
<dbReference type="PANTHER" id="PTHR43750:SF3">
    <property type="entry name" value="UDP-GLUCOSE 6-DEHYDROGENASE TUAD"/>
    <property type="match status" value="1"/>
</dbReference>
<accession>A0A2U2ASV4</accession>
<evidence type="ECO:0000256" key="1">
    <source>
        <dbReference type="ARBA" id="ARBA00015132"/>
    </source>
</evidence>
<sequence length="435" mass="48790">MKIAIIGSTLQAGVLTALLSKYGNEVYVLTEINPSESGSVKPGFFPHLQDPQLLAELKRLEAKKTFKQLDSMDDLMALSTEIDGYFLSFNTLACREAVDFLEQVAKRIAENHIAEQQSTIPLLINGSTFGLYGTEALRRIFPEADWAYLPDIVQEGNAVKSFIDLAQLIVGVESDQTLIRLKELFRPFFPLPSQWLVMPILDAELTKLSISGMLATRISYMNDLANVAETIGVDILNVKQGLAADRRIGGAYLSPGAGFGGENFSSDILMLSEEVGRRGVKSRLMDQVWEVNEDQKEVLFRHLWRYYESDLAGKKVAIWGASFKEETASIYNSPIHKMIRALEAQNVKISLFDPEAMPAVKSAYPHLSIHYCEDKYQALEDADALIILTAWKEFFSPDYAKIKEKMAHPLILDGRNIFDPNYMQNLGFIYKGIGR</sequence>
<feature type="binding site" evidence="4">
    <location>
        <position position="324"/>
    </location>
    <ligand>
        <name>substrate</name>
    </ligand>
</feature>
<dbReference type="PIRSF" id="PIRSF500134">
    <property type="entry name" value="UDPglc_DH_bac"/>
    <property type="match status" value="1"/>
</dbReference>
<dbReference type="InterPro" id="IPR028357">
    <property type="entry name" value="UDPglc_DH_bac"/>
</dbReference>
<dbReference type="InterPro" id="IPR008927">
    <property type="entry name" value="6-PGluconate_DH-like_C_sf"/>
</dbReference>
<dbReference type="InterPro" id="IPR014026">
    <property type="entry name" value="UDP-Glc/GDP-Man_DH_dimer"/>
</dbReference>
<dbReference type="InterPro" id="IPR036291">
    <property type="entry name" value="NAD(P)-bd_dom_sf"/>
</dbReference>
<comment type="similarity">
    <text evidence="3">Belongs to the UDP-glucose/GDP-mannose dehydrogenase family.</text>
</comment>
<dbReference type="Pfam" id="PF00984">
    <property type="entry name" value="UDPG_MGDP_dh"/>
    <property type="match status" value="1"/>
</dbReference>
<dbReference type="SUPFAM" id="SSF48179">
    <property type="entry name" value="6-phosphogluconate dehydrogenase C-terminal domain-like"/>
    <property type="match status" value="1"/>
</dbReference>
<dbReference type="PIRSF" id="PIRSF000124">
    <property type="entry name" value="UDPglc_GDPman_dh"/>
    <property type="match status" value="1"/>
</dbReference>
<proteinExistence type="inferred from homology"/>
<dbReference type="EC" id="1.1.1.22" evidence="3"/>
<dbReference type="EMBL" id="QEWW01000001">
    <property type="protein sequence ID" value="PWD87766.1"/>
    <property type="molecule type" value="Genomic_DNA"/>
</dbReference>
<dbReference type="InterPro" id="IPR014027">
    <property type="entry name" value="UDP-Glc/GDP-Man_DH_C"/>
</dbReference>
<feature type="binding site" evidence="5">
    <location>
        <position position="119"/>
    </location>
    <ligand>
        <name>NAD(+)</name>
        <dbReference type="ChEBI" id="CHEBI:57540"/>
    </ligand>
</feature>
<evidence type="ECO:0000256" key="2">
    <source>
        <dbReference type="ARBA" id="ARBA00023002"/>
    </source>
</evidence>
<keyword evidence="2 3" id="KW-0560">Oxidoreductase</keyword>
<dbReference type="GO" id="GO:0003979">
    <property type="term" value="F:UDP-glucose 6-dehydrogenase activity"/>
    <property type="evidence" value="ECO:0007669"/>
    <property type="project" value="UniProtKB-EC"/>
</dbReference>
<dbReference type="Proteomes" id="UP000245059">
    <property type="component" value="Unassembled WGS sequence"/>
</dbReference>
<evidence type="ECO:0000256" key="5">
    <source>
        <dbReference type="PIRSR" id="PIRSR500134-3"/>
    </source>
</evidence>
<dbReference type="InterPro" id="IPR036220">
    <property type="entry name" value="UDP-Glc/GDP-Man_DH_C_sf"/>
</dbReference>
<protein>
    <recommendedName>
        <fullName evidence="1 3">UDP-glucose 6-dehydrogenase</fullName>
        <ecNumber evidence="3">1.1.1.22</ecNumber>
    </recommendedName>
</protein>
<evidence type="ECO:0000256" key="4">
    <source>
        <dbReference type="PIRSR" id="PIRSR500134-2"/>
    </source>
</evidence>
<evidence type="ECO:0000313" key="7">
    <source>
        <dbReference type="EMBL" id="PWD87766.1"/>
    </source>
</evidence>
<dbReference type="AlphaFoldDB" id="A0A2U2ASV4"/>
<feature type="binding site" evidence="5">
    <location>
        <position position="155"/>
    </location>
    <ligand>
        <name>NAD(+)</name>
        <dbReference type="ChEBI" id="CHEBI:57540"/>
    </ligand>
</feature>
<dbReference type="SUPFAM" id="SSF52413">
    <property type="entry name" value="UDP-glucose/GDP-mannose dehydrogenase C-terminal domain"/>
    <property type="match status" value="1"/>
</dbReference>
<organism evidence="7 8">
    <name type="scientific">Ignatzschineria cameli</name>
    <dbReference type="NCBI Taxonomy" id="2182793"/>
    <lineage>
        <taxon>Bacteria</taxon>
        <taxon>Pseudomonadati</taxon>
        <taxon>Pseudomonadota</taxon>
        <taxon>Gammaproteobacteria</taxon>
        <taxon>Cardiobacteriales</taxon>
        <taxon>Ignatzschineriaceae</taxon>
        <taxon>Ignatzschineria</taxon>
    </lineage>
</organism>
<feature type="binding site" evidence="4">
    <location>
        <position position="207"/>
    </location>
    <ligand>
        <name>substrate</name>
    </ligand>
</feature>
<gene>
    <name evidence="7" type="ORF">DC077_00315</name>
</gene>
<dbReference type="PANTHER" id="PTHR43750">
    <property type="entry name" value="UDP-GLUCOSE 6-DEHYDROGENASE TUAD"/>
    <property type="match status" value="1"/>
</dbReference>
<feature type="domain" description="UDP-glucose/GDP-mannose dehydrogenase C-terminal" evidence="6">
    <location>
        <begin position="317"/>
        <end position="420"/>
    </location>
</feature>
<feature type="binding site" evidence="4">
    <location>
        <begin position="252"/>
        <end position="256"/>
    </location>
    <ligand>
        <name>substrate</name>
    </ligand>
</feature>
<dbReference type="NCBIfam" id="TIGR03026">
    <property type="entry name" value="NDP-sugDHase"/>
    <property type="match status" value="1"/>
</dbReference>
<dbReference type="InterPro" id="IPR017476">
    <property type="entry name" value="UDP-Glc/GDP-Man"/>
</dbReference>
<dbReference type="GO" id="GO:0051287">
    <property type="term" value="F:NAD binding"/>
    <property type="evidence" value="ECO:0007669"/>
    <property type="project" value="InterPro"/>
</dbReference>
<dbReference type="Gene3D" id="1.20.5.100">
    <property type="entry name" value="Cytochrome c1, transmembrane anchor, C-terminal"/>
    <property type="match status" value="1"/>
</dbReference>
<evidence type="ECO:0000313" key="8">
    <source>
        <dbReference type="Proteomes" id="UP000245059"/>
    </source>
</evidence>
<dbReference type="Gene3D" id="3.40.50.720">
    <property type="entry name" value="NAD(P)-binding Rossmann-like Domain"/>
    <property type="match status" value="2"/>
</dbReference>
<feature type="binding site" evidence="4">
    <location>
        <position position="260"/>
    </location>
    <ligand>
        <name>substrate</name>
    </ligand>
</feature>
<reference evidence="8" key="1">
    <citation type="submission" date="2018-05" db="EMBL/GenBank/DDBJ databases">
        <title>Ignatzschineria dubaiensis sp. nov., isolated from necrotic foot tissues of dromedaries (Camelus dromedarius) and associated maggots in Dubai, United Arab Emirates.</title>
        <authorList>
            <person name="Tsang C.C."/>
            <person name="Tang J.Y.M."/>
            <person name="Fong J.Y.H."/>
            <person name="Kinne J."/>
            <person name="Lee H.H."/>
            <person name="Joseph M."/>
            <person name="Jose S."/>
            <person name="Schuster R.K."/>
            <person name="Tang Y."/>
            <person name="Sivakumar S."/>
            <person name="Chen J.H.K."/>
            <person name="Teng J.L.L."/>
            <person name="Lau S.K.P."/>
            <person name="Wernery U."/>
            <person name="Woo P.C.Y."/>
        </authorList>
    </citation>
    <scope>NUCLEOTIDE SEQUENCE [LARGE SCALE GENOMIC DNA]</scope>
    <source>
        <strain evidence="8">UAE-HKU57</strain>
    </source>
</reference>
<keyword evidence="3 5" id="KW-0520">NAD</keyword>
<dbReference type="Pfam" id="PF03720">
    <property type="entry name" value="UDPG_MGDP_dh_C"/>
    <property type="match status" value="1"/>
</dbReference>
<comment type="catalytic activity">
    <reaction evidence="3">
        <text>UDP-alpha-D-glucose + 2 NAD(+) + H2O = UDP-alpha-D-glucuronate + 2 NADH + 3 H(+)</text>
        <dbReference type="Rhea" id="RHEA:23596"/>
        <dbReference type="ChEBI" id="CHEBI:15377"/>
        <dbReference type="ChEBI" id="CHEBI:15378"/>
        <dbReference type="ChEBI" id="CHEBI:57540"/>
        <dbReference type="ChEBI" id="CHEBI:57945"/>
        <dbReference type="ChEBI" id="CHEBI:58052"/>
        <dbReference type="ChEBI" id="CHEBI:58885"/>
        <dbReference type="EC" id="1.1.1.22"/>
    </reaction>
</comment>
<dbReference type="SMART" id="SM00984">
    <property type="entry name" value="UDPG_MGDP_dh_C"/>
    <property type="match status" value="1"/>
</dbReference>
<dbReference type="GO" id="GO:0000271">
    <property type="term" value="P:polysaccharide biosynthetic process"/>
    <property type="evidence" value="ECO:0007669"/>
    <property type="project" value="InterPro"/>
</dbReference>
<dbReference type="RefSeq" id="WP_109217735.1">
    <property type="nucleotide sequence ID" value="NZ_QEWT01000003.1"/>
</dbReference>